<gene>
    <name evidence="4" type="ORF">DHEL01_v211103</name>
</gene>
<feature type="signal peptide" evidence="2">
    <location>
        <begin position="1"/>
        <end position="30"/>
    </location>
</feature>
<comment type="cofactor">
    <cofactor evidence="1">
        <name>FMN</name>
        <dbReference type="ChEBI" id="CHEBI:58210"/>
    </cofactor>
</comment>
<evidence type="ECO:0000313" key="5">
    <source>
        <dbReference type="Proteomes" id="UP000094444"/>
    </source>
</evidence>
<protein>
    <recommendedName>
        <fullName evidence="3">FMN-dependent dehydrogenase domain-containing protein</fullName>
    </recommendedName>
</protein>
<dbReference type="InterPro" id="IPR000262">
    <property type="entry name" value="FMN-dep_DH"/>
</dbReference>
<organism evidence="4 5">
    <name type="scientific">Diaporthe helianthi</name>
    <dbReference type="NCBI Taxonomy" id="158607"/>
    <lineage>
        <taxon>Eukaryota</taxon>
        <taxon>Fungi</taxon>
        <taxon>Dikarya</taxon>
        <taxon>Ascomycota</taxon>
        <taxon>Pezizomycotina</taxon>
        <taxon>Sordariomycetes</taxon>
        <taxon>Sordariomycetidae</taxon>
        <taxon>Diaporthales</taxon>
        <taxon>Diaporthaceae</taxon>
        <taxon>Diaporthe</taxon>
    </lineage>
</organism>
<name>A0A2P5HJV0_DIAHE</name>
<accession>A0A2P5HJV0</accession>
<dbReference type="Gene3D" id="3.20.20.70">
    <property type="entry name" value="Aldolase class I"/>
    <property type="match status" value="1"/>
</dbReference>
<dbReference type="GO" id="GO:0016491">
    <property type="term" value="F:oxidoreductase activity"/>
    <property type="evidence" value="ECO:0007669"/>
    <property type="project" value="InterPro"/>
</dbReference>
<dbReference type="Pfam" id="PF01070">
    <property type="entry name" value="FMN_dh"/>
    <property type="match status" value="1"/>
</dbReference>
<dbReference type="STRING" id="158607.A0A2P5HJV0"/>
<feature type="domain" description="FMN-dependent dehydrogenase" evidence="3">
    <location>
        <begin position="73"/>
        <end position="161"/>
    </location>
</feature>
<evidence type="ECO:0000256" key="2">
    <source>
        <dbReference type="SAM" id="SignalP"/>
    </source>
</evidence>
<dbReference type="Proteomes" id="UP000094444">
    <property type="component" value="Unassembled WGS sequence"/>
</dbReference>
<evidence type="ECO:0000259" key="3">
    <source>
        <dbReference type="Pfam" id="PF01070"/>
    </source>
</evidence>
<reference evidence="4" key="1">
    <citation type="submission" date="2017-09" db="EMBL/GenBank/DDBJ databases">
        <title>Polyketide synthases of a Diaporthe helianthi virulent isolate.</title>
        <authorList>
            <person name="Baroncelli R."/>
        </authorList>
    </citation>
    <scope>NUCLEOTIDE SEQUENCE [LARGE SCALE GENOMIC DNA]</scope>
    <source>
        <strain evidence="4">7/96</strain>
    </source>
</reference>
<dbReference type="InterPro" id="IPR013785">
    <property type="entry name" value="Aldolase_TIM"/>
</dbReference>
<keyword evidence="5" id="KW-1185">Reference proteome</keyword>
<dbReference type="SUPFAM" id="SSF51395">
    <property type="entry name" value="FMN-linked oxidoreductases"/>
    <property type="match status" value="1"/>
</dbReference>
<feature type="chain" id="PRO_5015193664" description="FMN-dependent dehydrogenase domain-containing protein" evidence="2">
    <location>
        <begin position="31"/>
        <end position="174"/>
    </location>
</feature>
<evidence type="ECO:0000313" key="4">
    <source>
        <dbReference type="EMBL" id="POS70507.1"/>
    </source>
</evidence>
<evidence type="ECO:0000256" key="1">
    <source>
        <dbReference type="ARBA" id="ARBA00001917"/>
    </source>
</evidence>
<comment type="caution">
    <text evidence="4">The sequence shown here is derived from an EMBL/GenBank/DDBJ whole genome shotgun (WGS) entry which is preliminary data.</text>
</comment>
<dbReference type="EMBL" id="MAVT02001605">
    <property type="protein sequence ID" value="POS70507.1"/>
    <property type="molecule type" value="Genomic_DNA"/>
</dbReference>
<keyword evidence="2" id="KW-0732">Signal</keyword>
<proteinExistence type="predicted"/>
<dbReference type="AlphaFoldDB" id="A0A2P5HJV0"/>
<sequence length="174" mass="19205">MSNFFAVQTPPVIHSSLLVLTASLAAGVSAVRPFIGFPDSGADLFWANLPAGQLPPLNEIWSLNAFQWSWRHVTNTTTYNYYTAGAVGEFSYRNNLESYGSLRMRPRMSNRDCPHHDPGPQFLRPFYITSCGRVRFTHPDGELGILHGASRSGLPYLNAASTDQETLNANRATG</sequence>
<dbReference type="InParanoid" id="A0A2P5HJV0"/>